<feature type="chain" id="PRO_5043049259" description="Peptidase A1 domain-containing protein" evidence="6">
    <location>
        <begin position="33"/>
        <end position="492"/>
    </location>
</feature>
<feature type="signal peptide" evidence="6">
    <location>
        <begin position="1"/>
        <end position="32"/>
    </location>
</feature>
<dbReference type="InterPro" id="IPR032799">
    <property type="entry name" value="TAXi_C"/>
</dbReference>
<comment type="caution">
    <text evidence="8">The sequence shown here is derived from an EMBL/GenBank/DDBJ whole genome shotgun (WGS) entry which is preliminary data.</text>
</comment>
<feature type="region of interest" description="Disordered" evidence="5">
    <location>
        <begin position="450"/>
        <end position="492"/>
    </location>
</feature>
<dbReference type="Gene3D" id="2.40.70.10">
    <property type="entry name" value="Acid Proteases"/>
    <property type="match status" value="2"/>
</dbReference>
<dbReference type="InterPro" id="IPR033121">
    <property type="entry name" value="PEPTIDASE_A1"/>
</dbReference>
<evidence type="ECO:0000256" key="5">
    <source>
        <dbReference type="SAM" id="MobiDB-lite"/>
    </source>
</evidence>
<gene>
    <name evidence="8" type="ORF">Scep_030463</name>
</gene>
<dbReference type="InterPro" id="IPR021109">
    <property type="entry name" value="Peptidase_aspartic_dom_sf"/>
</dbReference>
<accession>A0AAP0E359</accession>
<dbReference type="GO" id="GO:0004190">
    <property type="term" value="F:aspartic-type endopeptidase activity"/>
    <property type="evidence" value="ECO:0007669"/>
    <property type="project" value="InterPro"/>
</dbReference>
<dbReference type="GO" id="GO:0006508">
    <property type="term" value="P:proteolysis"/>
    <property type="evidence" value="ECO:0007669"/>
    <property type="project" value="InterPro"/>
</dbReference>
<evidence type="ECO:0000256" key="2">
    <source>
        <dbReference type="ARBA" id="ARBA00007447"/>
    </source>
</evidence>
<keyword evidence="4 6" id="KW-0732">Signal</keyword>
<name>A0AAP0E359_9MAGN</name>
<keyword evidence="3" id="KW-0964">Secreted</keyword>
<dbReference type="PANTHER" id="PTHR47965:SF22">
    <property type="entry name" value="EUKARYOTIC ASPARTYL PROTEASE FAMILY PROTEIN"/>
    <property type="match status" value="1"/>
</dbReference>
<dbReference type="SUPFAM" id="SSF50630">
    <property type="entry name" value="Acid proteases"/>
    <property type="match status" value="1"/>
</dbReference>
<evidence type="ECO:0000259" key="7">
    <source>
        <dbReference type="PROSITE" id="PS51767"/>
    </source>
</evidence>
<evidence type="ECO:0000256" key="6">
    <source>
        <dbReference type="SAM" id="SignalP"/>
    </source>
</evidence>
<dbReference type="AlphaFoldDB" id="A0AAP0E359"/>
<organism evidence="8 9">
    <name type="scientific">Stephania cephalantha</name>
    <dbReference type="NCBI Taxonomy" id="152367"/>
    <lineage>
        <taxon>Eukaryota</taxon>
        <taxon>Viridiplantae</taxon>
        <taxon>Streptophyta</taxon>
        <taxon>Embryophyta</taxon>
        <taxon>Tracheophyta</taxon>
        <taxon>Spermatophyta</taxon>
        <taxon>Magnoliopsida</taxon>
        <taxon>Ranunculales</taxon>
        <taxon>Menispermaceae</taxon>
        <taxon>Menispermoideae</taxon>
        <taxon>Cissampelideae</taxon>
        <taxon>Stephania</taxon>
    </lineage>
</organism>
<dbReference type="Pfam" id="PF14543">
    <property type="entry name" value="TAXi_N"/>
    <property type="match status" value="1"/>
</dbReference>
<proteinExistence type="inferred from homology"/>
<evidence type="ECO:0000313" key="8">
    <source>
        <dbReference type="EMBL" id="KAK9083992.1"/>
    </source>
</evidence>
<feature type="domain" description="Peptidase A1" evidence="7">
    <location>
        <begin position="60"/>
        <end position="410"/>
    </location>
</feature>
<dbReference type="Proteomes" id="UP001419268">
    <property type="component" value="Unassembled WGS sequence"/>
</dbReference>
<sequence length="492" mass="53481">MAPSSSSTLPHFSLFSLILLISFSSPRTLVLALSKPKPPNSLFLPISKVDGTSLQTTTQYITHIKQRTPLVPVNLTVDLGGRSLWVVIDDDYISSTRTIHNCNSTQCKLASRTRVCPFGDPCFLPIHHPTLDSSQVGSLCDDVISLQSTNANSYTTIPHYLFGCATNYMIVGLADGITGAAGLGRSKIALPLQLASAFKFDKKFVVCLPSSTNAKGFVVFGNLVPNTAVSAVPLTYTPLLSNPVSTVPAPRGEPSYEYFIGVKSITVNGKVVPFNTSLLSIDRKSGNGGTKISTGHPYTALKTEIYNAFIEAFVREAEAMKLKRVAAVEPFGACFRLGPAVPTIDFVLESKNVWRMFGANSMVKVGNNDVMCLGFVEGDYDEMTSVVIGGRQLENIVLQFDLASSKMGFSSTLLANQTILCPDGGLWSKRVTAEFIFALLELIRKAIDAPKKSDQEREKTAKMGEHVERKAQTSSYRKEKELRKGIGASKKW</sequence>
<comment type="subcellular location">
    <subcellularLocation>
        <location evidence="1">Secreted</location>
        <location evidence="1">Extracellular space</location>
    </subcellularLocation>
</comment>
<evidence type="ECO:0000256" key="3">
    <source>
        <dbReference type="ARBA" id="ARBA00022525"/>
    </source>
</evidence>
<protein>
    <recommendedName>
        <fullName evidence="7">Peptidase A1 domain-containing protein</fullName>
    </recommendedName>
</protein>
<dbReference type="PROSITE" id="PS51767">
    <property type="entry name" value="PEPTIDASE_A1"/>
    <property type="match status" value="1"/>
</dbReference>
<dbReference type="Pfam" id="PF14541">
    <property type="entry name" value="TAXi_C"/>
    <property type="match status" value="1"/>
</dbReference>
<evidence type="ECO:0000256" key="4">
    <source>
        <dbReference type="ARBA" id="ARBA00022729"/>
    </source>
</evidence>
<evidence type="ECO:0000313" key="9">
    <source>
        <dbReference type="Proteomes" id="UP001419268"/>
    </source>
</evidence>
<feature type="compositionally biased region" description="Basic and acidic residues" evidence="5">
    <location>
        <begin position="450"/>
        <end position="484"/>
    </location>
</feature>
<dbReference type="EMBL" id="JBBNAG010000013">
    <property type="protein sequence ID" value="KAK9083992.1"/>
    <property type="molecule type" value="Genomic_DNA"/>
</dbReference>
<reference evidence="8 9" key="1">
    <citation type="submission" date="2024-01" db="EMBL/GenBank/DDBJ databases">
        <title>Genome assemblies of Stephania.</title>
        <authorList>
            <person name="Yang L."/>
        </authorList>
    </citation>
    <scope>NUCLEOTIDE SEQUENCE [LARGE SCALE GENOMIC DNA]</scope>
    <source>
        <strain evidence="8">JXDWG</strain>
        <tissue evidence="8">Leaf</tissue>
    </source>
</reference>
<evidence type="ECO:0000256" key="1">
    <source>
        <dbReference type="ARBA" id="ARBA00004239"/>
    </source>
</evidence>
<dbReference type="GO" id="GO:0005576">
    <property type="term" value="C:extracellular region"/>
    <property type="evidence" value="ECO:0007669"/>
    <property type="project" value="UniProtKB-SubCell"/>
</dbReference>
<dbReference type="InterPro" id="IPR001461">
    <property type="entry name" value="Aspartic_peptidase_A1"/>
</dbReference>
<dbReference type="PANTHER" id="PTHR47965">
    <property type="entry name" value="ASPARTYL PROTEASE-RELATED"/>
    <property type="match status" value="1"/>
</dbReference>
<keyword evidence="9" id="KW-1185">Reference proteome</keyword>
<dbReference type="InterPro" id="IPR032861">
    <property type="entry name" value="TAXi_N"/>
</dbReference>
<dbReference type="FunFam" id="2.40.70.10:FF:000041">
    <property type="entry name" value="Basic 7S globulin"/>
    <property type="match status" value="1"/>
</dbReference>
<comment type="similarity">
    <text evidence="2">Belongs to the peptidase A1 family.</text>
</comment>